<dbReference type="AlphaFoldDB" id="A0A382REA9"/>
<organism evidence="1">
    <name type="scientific">marine metagenome</name>
    <dbReference type="NCBI Taxonomy" id="408172"/>
    <lineage>
        <taxon>unclassified sequences</taxon>
        <taxon>metagenomes</taxon>
        <taxon>ecological metagenomes</taxon>
    </lineage>
</organism>
<evidence type="ECO:0000313" key="1">
    <source>
        <dbReference type="EMBL" id="SVC96033.1"/>
    </source>
</evidence>
<feature type="non-terminal residue" evidence="1">
    <location>
        <position position="1"/>
    </location>
</feature>
<reference evidence="1" key="1">
    <citation type="submission" date="2018-05" db="EMBL/GenBank/DDBJ databases">
        <authorList>
            <person name="Lanie J.A."/>
            <person name="Ng W.-L."/>
            <person name="Kazmierczak K.M."/>
            <person name="Andrzejewski T.M."/>
            <person name="Davidsen T.M."/>
            <person name="Wayne K.J."/>
            <person name="Tettelin H."/>
            <person name="Glass J.I."/>
            <person name="Rusch D."/>
            <person name="Podicherti R."/>
            <person name="Tsui H.-C.T."/>
            <person name="Winkler M.E."/>
        </authorList>
    </citation>
    <scope>NUCLEOTIDE SEQUENCE</scope>
</reference>
<dbReference type="EMBL" id="UINC01121113">
    <property type="protein sequence ID" value="SVC96033.1"/>
    <property type="molecule type" value="Genomic_DNA"/>
</dbReference>
<sequence>SLLSSKVFGNETNLRGKVRAKTRRVGATRFEAM</sequence>
<name>A0A382REA9_9ZZZZ</name>
<proteinExistence type="predicted"/>
<accession>A0A382REA9</accession>
<protein>
    <submittedName>
        <fullName evidence="1">Uncharacterized protein</fullName>
    </submittedName>
</protein>
<gene>
    <name evidence="1" type="ORF">METZ01_LOCUS348887</name>
</gene>